<evidence type="ECO:0000313" key="1">
    <source>
        <dbReference type="EMBL" id="BBC38531.1"/>
    </source>
</evidence>
<evidence type="ECO:0000313" key="2">
    <source>
        <dbReference type="Proteomes" id="UP001321542"/>
    </source>
</evidence>
<dbReference type="EMBL" id="AP018448">
    <property type="protein sequence ID" value="BBC38531.1"/>
    <property type="molecule type" value="Genomic_DNA"/>
</dbReference>
<dbReference type="Proteomes" id="UP001321542">
    <property type="component" value="Chromosome"/>
</dbReference>
<reference evidence="1 2" key="2">
    <citation type="journal article" date="2023" name="ChemBioChem">
        <title>Acyltransferase Domain Exchange between Two Independent Type I Polyketide Synthases in the Same Producer Strain of Macrolide Antibiotics.</title>
        <authorList>
            <person name="Kudo F."/>
            <person name="Kishikawa K."/>
            <person name="Tsuboi K."/>
            <person name="Kido T."/>
            <person name="Usui T."/>
            <person name="Hashimoto J."/>
            <person name="Shin-Ya K."/>
            <person name="Miyanaga A."/>
            <person name="Eguchi T."/>
        </authorList>
    </citation>
    <scope>NUCLEOTIDE SEQUENCE [LARGE SCALE GENOMIC DNA]</scope>
    <source>
        <strain evidence="1 2">A-8890</strain>
    </source>
</reference>
<proteinExistence type="predicted"/>
<dbReference type="RefSeq" id="WP_286259038.1">
    <property type="nucleotide sequence ID" value="NZ_AP018448.1"/>
</dbReference>
<reference evidence="1 2" key="1">
    <citation type="journal article" date="2010" name="ChemBioChem">
        <title>Cloning and characterization of the biosynthetic gene cluster of 16-membered macrolide antibiotic FD-891: involvement of a dual functional cytochrome P450 monooxygenase catalyzing epoxidation and hydroxylation.</title>
        <authorList>
            <person name="Kudo F."/>
            <person name="Motegi A."/>
            <person name="Mizoue K."/>
            <person name="Eguchi T."/>
        </authorList>
    </citation>
    <scope>NUCLEOTIDE SEQUENCE [LARGE SCALE GENOMIC DNA]</scope>
    <source>
        <strain evidence="1 2">A-8890</strain>
    </source>
</reference>
<organism evidence="1 2">
    <name type="scientific">Streptomyces graminofaciens</name>
    <dbReference type="NCBI Taxonomy" id="68212"/>
    <lineage>
        <taxon>Bacteria</taxon>
        <taxon>Bacillati</taxon>
        <taxon>Actinomycetota</taxon>
        <taxon>Actinomycetes</taxon>
        <taxon>Kitasatosporales</taxon>
        <taxon>Streptomycetaceae</taxon>
        <taxon>Streptomyces</taxon>
    </lineage>
</organism>
<protein>
    <submittedName>
        <fullName evidence="1">Uncharacterized protein</fullName>
    </submittedName>
</protein>
<keyword evidence="2" id="KW-1185">Reference proteome</keyword>
<name>A0ABN5VYJ8_9ACTN</name>
<sequence length="144" mass="15530">MPVRELLDGREGVLRQVLHRLDQLVTQHHDLLGAVRQHIGHGQAAQVGAREGEFTVPAGDEFRPLGTEGVDSEAERLCRGGRDHCGAGPGTGVHRQAQTVDLELWNEPAGGGEGELVGVAELLEDLRRIYQVEPGGRRGGLPVR</sequence>
<gene>
    <name evidence="1" type="ORF">SGFS_098250</name>
</gene>
<accession>A0ABN5VYJ8</accession>